<dbReference type="InterPro" id="IPR001932">
    <property type="entry name" value="PPM-type_phosphatase-like_dom"/>
</dbReference>
<evidence type="ECO:0000313" key="5">
    <source>
        <dbReference type="Proteomes" id="UP000231693"/>
    </source>
</evidence>
<sequence>MTSDWFAAATGRSETGALARAFAWETTPLGDPSTWDGGLRSAVRLCFGTRFPIMLTWGPEHTMLYNDGYRDMLGDKHPAAFAAPADETWAEIWPDLEPWFDQVLGEGEPVWEVDAPLMMQRSGFLEETSFTFSYSPLRDSAGEIRGLMDIATETTHQVVDRRRLITLGELSTTLQELQGDVGDLARATIQVLDRSPDVRYANLYLRGTAGPVLIASTSEGRTRRIVPRHVLDEVLETRTAVAVASAVAAPLAAPGDAVAQGVLVMEANPHRPFDAANRSFLALLASAVGTAMSGTLSVLREIGELRSVSEALQAAMLPDDELGQGWHARYRPADGSLAVGGDWYDVIDLGDGRTGVVLGDCVGHGLSAAARMGQLRSASRALMLDNVGPAATIDGLDRFARTLPGAEFTSVFCGVLDTATHELTYATAGHPPPVLVRADGAVEWLDRAHGPSLTIARDERGEATTPLATGDTVLIYTDGLVERRGESLRVGLDRLGSVASTLLRKIAAEDLPDALIATLLPDGGTDDVALATYQHDESRPHAAASVPLGTITAPGPVTRADAPSSHTTAQTQPV</sequence>
<dbReference type="Proteomes" id="UP000231693">
    <property type="component" value="Unassembled WGS sequence"/>
</dbReference>
<dbReference type="PANTHER" id="PTHR43156:SF2">
    <property type="entry name" value="STAGE II SPORULATION PROTEIN E"/>
    <property type="match status" value="1"/>
</dbReference>
<dbReference type="GO" id="GO:0016791">
    <property type="term" value="F:phosphatase activity"/>
    <property type="evidence" value="ECO:0007669"/>
    <property type="project" value="TreeGrafter"/>
</dbReference>
<dbReference type="Gene3D" id="3.30.450.40">
    <property type="match status" value="1"/>
</dbReference>
<dbReference type="RefSeq" id="WP_100422164.1">
    <property type="nucleotide sequence ID" value="NZ_BOOX01000010.1"/>
</dbReference>
<dbReference type="Pfam" id="PF07228">
    <property type="entry name" value="SpoIIE"/>
    <property type="match status" value="1"/>
</dbReference>
<dbReference type="Gene3D" id="3.60.40.10">
    <property type="entry name" value="PPM-type phosphatase domain"/>
    <property type="match status" value="1"/>
</dbReference>
<dbReference type="PANTHER" id="PTHR43156">
    <property type="entry name" value="STAGE II SPORULATION PROTEIN E-RELATED"/>
    <property type="match status" value="1"/>
</dbReference>
<feature type="region of interest" description="Disordered" evidence="2">
    <location>
        <begin position="536"/>
        <end position="574"/>
    </location>
</feature>
<evidence type="ECO:0000256" key="2">
    <source>
        <dbReference type="SAM" id="MobiDB-lite"/>
    </source>
</evidence>
<feature type="compositionally biased region" description="Polar residues" evidence="2">
    <location>
        <begin position="564"/>
        <end position="574"/>
    </location>
</feature>
<organism evidence="4 5">
    <name type="scientific">Sediminihabitans luteus</name>
    <dbReference type="NCBI Taxonomy" id="1138585"/>
    <lineage>
        <taxon>Bacteria</taxon>
        <taxon>Bacillati</taxon>
        <taxon>Actinomycetota</taxon>
        <taxon>Actinomycetes</taxon>
        <taxon>Micrococcales</taxon>
        <taxon>Cellulomonadaceae</taxon>
        <taxon>Sediminihabitans</taxon>
    </lineage>
</organism>
<dbReference type="InterPro" id="IPR052016">
    <property type="entry name" value="Bact_Sigma-Reg"/>
</dbReference>
<evidence type="ECO:0000259" key="3">
    <source>
        <dbReference type="SMART" id="SM00331"/>
    </source>
</evidence>
<dbReference type="SMART" id="SM00331">
    <property type="entry name" value="PP2C_SIG"/>
    <property type="match status" value="1"/>
</dbReference>
<dbReference type="EMBL" id="PGFE01000001">
    <property type="protein sequence ID" value="PJJ77862.1"/>
    <property type="molecule type" value="Genomic_DNA"/>
</dbReference>
<evidence type="ECO:0000313" key="4">
    <source>
        <dbReference type="EMBL" id="PJJ77862.1"/>
    </source>
</evidence>
<dbReference type="InterPro" id="IPR029016">
    <property type="entry name" value="GAF-like_dom_sf"/>
</dbReference>
<dbReference type="InterPro" id="IPR036457">
    <property type="entry name" value="PPM-type-like_dom_sf"/>
</dbReference>
<evidence type="ECO:0000256" key="1">
    <source>
        <dbReference type="ARBA" id="ARBA00022801"/>
    </source>
</evidence>
<dbReference type="Gene3D" id="3.30.450.20">
    <property type="entry name" value="PAS domain"/>
    <property type="match status" value="1"/>
</dbReference>
<name>A0A2M9D0Z9_9CELL</name>
<dbReference type="SUPFAM" id="SSF81606">
    <property type="entry name" value="PP2C-like"/>
    <property type="match status" value="1"/>
</dbReference>
<dbReference type="AlphaFoldDB" id="A0A2M9D0Z9"/>
<proteinExistence type="predicted"/>
<accession>A0A2M9D0Z9</accession>
<protein>
    <submittedName>
        <fullName evidence="4">Stage II sporulation protein E</fullName>
    </submittedName>
</protein>
<dbReference type="OrthoDB" id="319881at2"/>
<gene>
    <name evidence="4" type="ORF">CLV28_1088</name>
</gene>
<comment type="caution">
    <text evidence="4">The sequence shown here is derived from an EMBL/GenBank/DDBJ whole genome shotgun (WGS) entry which is preliminary data.</text>
</comment>
<keyword evidence="5" id="KW-1185">Reference proteome</keyword>
<keyword evidence="1" id="KW-0378">Hydrolase</keyword>
<feature type="domain" description="PPM-type phosphatase" evidence="3">
    <location>
        <begin position="317"/>
        <end position="535"/>
    </location>
</feature>
<reference evidence="4 5" key="1">
    <citation type="submission" date="2017-11" db="EMBL/GenBank/DDBJ databases">
        <title>Genomic Encyclopedia of Archaeal and Bacterial Type Strains, Phase II (KMG-II): From Individual Species to Whole Genera.</title>
        <authorList>
            <person name="Goeker M."/>
        </authorList>
    </citation>
    <scope>NUCLEOTIDE SEQUENCE [LARGE SCALE GENOMIC DNA]</scope>
    <source>
        <strain evidence="4 5">DSM 25478</strain>
    </source>
</reference>